<dbReference type="PANTHER" id="PTHR42776">
    <property type="entry name" value="SERINE PEPTIDASE S9 FAMILY MEMBER"/>
    <property type="match status" value="1"/>
</dbReference>
<dbReference type="EMBL" id="BSOG01000001">
    <property type="protein sequence ID" value="GLR11699.1"/>
    <property type="molecule type" value="Genomic_DNA"/>
</dbReference>
<accession>A0ABQ5YFG5</accession>
<name>A0ABQ5YFG5_9NEIS</name>
<dbReference type="SUPFAM" id="SSF82171">
    <property type="entry name" value="DPP6 N-terminal domain-like"/>
    <property type="match status" value="1"/>
</dbReference>
<dbReference type="InterPro" id="IPR011042">
    <property type="entry name" value="6-blade_b-propeller_TolB-like"/>
</dbReference>
<evidence type="ECO:0000259" key="3">
    <source>
        <dbReference type="Pfam" id="PF00326"/>
    </source>
</evidence>
<dbReference type="Proteomes" id="UP001156706">
    <property type="component" value="Unassembled WGS sequence"/>
</dbReference>
<dbReference type="Gene3D" id="2.120.10.30">
    <property type="entry name" value="TolB, C-terminal domain"/>
    <property type="match status" value="1"/>
</dbReference>
<organism evidence="4 5">
    <name type="scientific">Chitinimonas prasina</name>
    <dbReference type="NCBI Taxonomy" id="1434937"/>
    <lineage>
        <taxon>Bacteria</taxon>
        <taxon>Pseudomonadati</taxon>
        <taxon>Pseudomonadota</taxon>
        <taxon>Betaproteobacteria</taxon>
        <taxon>Neisseriales</taxon>
        <taxon>Chitinibacteraceae</taxon>
        <taxon>Chitinimonas</taxon>
    </lineage>
</organism>
<reference evidence="5" key="1">
    <citation type="journal article" date="2019" name="Int. J. Syst. Evol. Microbiol.">
        <title>The Global Catalogue of Microorganisms (GCM) 10K type strain sequencing project: providing services to taxonomists for standard genome sequencing and annotation.</title>
        <authorList>
            <consortium name="The Broad Institute Genomics Platform"/>
            <consortium name="The Broad Institute Genome Sequencing Center for Infectious Disease"/>
            <person name="Wu L."/>
            <person name="Ma J."/>
        </authorList>
    </citation>
    <scope>NUCLEOTIDE SEQUENCE [LARGE SCALE GENOMIC DNA]</scope>
    <source>
        <strain evidence="5">NBRC 110044</strain>
    </source>
</reference>
<dbReference type="SUPFAM" id="SSF53474">
    <property type="entry name" value="alpha/beta-Hydrolases"/>
    <property type="match status" value="1"/>
</dbReference>
<sequence>MKRVIAAGLGGLMLALPGAAFANVVTAPKIPVRDFFKNPEKTNFQLSPNGKYISFTQPVENRLNIHVMPRGGEAKRLTTVKDRDIRQYFWKGDDHLLFLKDNGGDENFHLYAVDRDGKATRDLTPFDKVRVELIDDLEDHPTDVLIGLNKRKAEVFDAYRLNVKTGELKMVAENPGNITSWVTDHKGAIRVAQSTDGVTSSLLYRANEKSPFKTILTTNFKDSVAPLFFTFDNKRLYAASNLGRDKVAIVEMDPATGKELKVVYQRDDVDVDGLRYSKKRKVLTAATYETAKMERHFFDDTTEKLIKGLQGKLPGYEITLQGNKNEDAWIVSAWNDRTRGTRYYYDAKADKLEKLAEVTPWLNEQQMASTKPISYTSRDGLTIHGYLTLPLGSEGKNLPVIVNPHGGPWARDSWGFNPEVQFLANRGYAVLQMNFRGSTGYGKAFWQASFKQWGKTMQDDVSDGVNHLVKQGVADSKRVCIYGGSYGGYATLAGLTFSPDLYACGVDYVGVSNLFTFMKTIPPYWKPYLDMMYEMVGNPEKDKALMESASPVFHVDKIKAPLLVLQGAKDPRVNVAESDQIVAALKKRGVDVEYIVKENEGHGFANQENRFEAYEAMERFFGKHLGS</sequence>
<evidence type="ECO:0000313" key="5">
    <source>
        <dbReference type="Proteomes" id="UP001156706"/>
    </source>
</evidence>
<dbReference type="RefSeq" id="WP_308446977.1">
    <property type="nucleotide sequence ID" value="NZ_BSOG01000001.1"/>
</dbReference>
<dbReference type="PANTHER" id="PTHR42776:SF27">
    <property type="entry name" value="DIPEPTIDYL PEPTIDASE FAMILY MEMBER 6"/>
    <property type="match status" value="1"/>
</dbReference>
<comment type="caution">
    <text evidence="4">The sequence shown here is derived from an EMBL/GenBank/DDBJ whole genome shotgun (WGS) entry which is preliminary data.</text>
</comment>
<gene>
    <name evidence="4" type="ORF">GCM10007907_04890</name>
</gene>
<keyword evidence="1" id="KW-0378">Hydrolase</keyword>
<proteinExistence type="predicted"/>
<dbReference type="Pfam" id="PF00326">
    <property type="entry name" value="Peptidase_S9"/>
    <property type="match status" value="1"/>
</dbReference>
<feature type="signal peptide" evidence="2">
    <location>
        <begin position="1"/>
        <end position="22"/>
    </location>
</feature>
<protein>
    <submittedName>
        <fullName evidence="4">Peptidase</fullName>
    </submittedName>
</protein>
<feature type="domain" description="Peptidase S9 prolyl oligopeptidase catalytic" evidence="3">
    <location>
        <begin position="414"/>
        <end position="626"/>
    </location>
</feature>
<evidence type="ECO:0000256" key="2">
    <source>
        <dbReference type="SAM" id="SignalP"/>
    </source>
</evidence>
<feature type="chain" id="PRO_5046259822" evidence="2">
    <location>
        <begin position="23"/>
        <end position="627"/>
    </location>
</feature>
<dbReference type="InterPro" id="IPR029058">
    <property type="entry name" value="AB_hydrolase_fold"/>
</dbReference>
<evidence type="ECO:0000313" key="4">
    <source>
        <dbReference type="EMBL" id="GLR11699.1"/>
    </source>
</evidence>
<dbReference type="Gene3D" id="3.40.50.1820">
    <property type="entry name" value="alpha/beta hydrolase"/>
    <property type="match status" value="1"/>
</dbReference>
<evidence type="ECO:0000256" key="1">
    <source>
        <dbReference type="ARBA" id="ARBA00022801"/>
    </source>
</evidence>
<keyword evidence="5" id="KW-1185">Reference proteome</keyword>
<dbReference type="InterPro" id="IPR001375">
    <property type="entry name" value="Peptidase_S9_cat"/>
</dbReference>
<keyword evidence="2" id="KW-0732">Signal</keyword>